<proteinExistence type="predicted"/>
<feature type="region of interest" description="Disordered" evidence="1">
    <location>
        <begin position="113"/>
        <end position="156"/>
    </location>
</feature>
<dbReference type="OrthoDB" id="10400829at2759"/>
<dbReference type="Proteomes" id="UP000034164">
    <property type="component" value="Unassembled WGS sequence"/>
</dbReference>
<protein>
    <submittedName>
        <fullName evidence="3">Uncharacterized protein</fullName>
    </submittedName>
</protein>
<feature type="chain" id="PRO_5002546055" evidence="2">
    <location>
        <begin position="20"/>
        <end position="156"/>
    </location>
</feature>
<feature type="signal peptide" evidence="2">
    <location>
        <begin position="1"/>
        <end position="19"/>
    </location>
</feature>
<organism evidence="3 4">
    <name type="scientific">[Emmonsia] crescens</name>
    <dbReference type="NCBI Taxonomy" id="73230"/>
    <lineage>
        <taxon>Eukaryota</taxon>
        <taxon>Fungi</taxon>
        <taxon>Dikarya</taxon>
        <taxon>Ascomycota</taxon>
        <taxon>Pezizomycotina</taxon>
        <taxon>Eurotiomycetes</taxon>
        <taxon>Eurotiomycetidae</taxon>
        <taxon>Onygenales</taxon>
        <taxon>Ajellomycetaceae</taxon>
        <taxon>Emergomyces</taxon>
    </lineage>
</organism>
<dbReference type="VEuPathDB" id="FungiDB:EMCG_08743"/>
<evidence type="ECO:0000313" key="4">
    <source>
        <dbReference type="Proteomes" id="UP000034164"/>
    </source>
</evidence>
<reference evidence="4" key="1">
    <citation type="journal article" date="2015" name="PLoS Genet.">
        <title>The dynamic genome and transcriptome of the human fungal pathogen Blastomyces and close relative Emmonsia.</title>
        <authorList>
            <person name="Munoz J.F."/>
            <person name="Gauthier G.M."/>
            <person name="Desjardins C.A."/>
            <person name="Gallo J.E."/>
            <person name="Holder J."/>
            <person name="Sullivan T.D."/>
            <person name="Marty A.J."/>
            <person name="Carmen J.C."/>
            <person name="Chen Z."/>
            <person name="Ding L."/>
            <person name="Gujja S."/>
            <person name="Magrini V."/>
            <person name="Misas E."/>
            <person name="Mitreva M."/>
            <person name="Priest M."/>
            <person name="Saif S."/>
            <person name="Whiston E.A."/>
            <person name="Young S."/>
            <person name="Zeng Q."/>
            <person name="Goldman W.E."/>
            <person name="Mardis E.R."/>
            <person name="Taylor J.W."/>
            <person name="McEwen J.G."/>
            <person name="Clay O.K."/>
            <person name="Klein B.S."/>
            <person name="Cuomo C.A."/>
        </authorList>
    </citation>
    <scope>NUCLEOTIDE SEQUENCE [LARGE SCALE GENOMIC DNA]</scope>
    <source>
        <strain evidence="4">UAMH 3008</strain>
    </source>
</reference>
<comment type="caution">
    <text evidence="3">The sequence shown here is derived from an EMBL/GenBank/DDBJ whole genome shotgun (WGS) entry which is preliminary data.</text>
</comment>
<gene>
    <name evidence="3" type="ORF">EMCG_08743</name>
</gene>
<evidence type="ECO:0000256" key="2">
    <source>
        <dbReference type="SAM" id="SignalP"/>
    </source>
</evidence>
<keyword evidence="2" id="KW-0732">Signal</keyword>
<dbReference type="AlphaFoldDB" id="A0A0G2J3Z9"/>
<name>A0A0G2J3Z9_9EURO</name>
<dbReference type="EMBL" id="LCZI01000651">
    <property type="protein sequence ID" value="KKZ65409.1"/>
    <property type="molecule type" value="Genomic_DNA"/>
</dbReference>
<accession>A0A0G2J3Z9</accession>
<sequence>MKLLTIISGLAMLVSMASGAAVAPRQSPAEQSPGQSPAGDTVSLWGGPFFPERRWGWCARGYWCYYDEDCRRQWSCLRETWGDRWKIFCGTYKWPHSCYYSYDWRPFDKKGGHPKAIPVSSMSGGGDGSSGSDDDSQPSDTTPTQPAPSGQTQAMA</sequence>
<feature type="compositionally biased region" description="Polar residues" evidence="1">
    <location>
        <begin position="141"/>
        <end position="156"/>
    </location>
</feature>
<evidence type="ECO:0000313" key="3">
    <source>
        <dbReference type="EMBL" id="KKZ65409.1"/>
    </source>
</evidence>
<evidence type="ECO:0000256" key="1">
    <source>
        <dbReference type="SAM" id="MobiDB-lite"/>
    </source>
</evidence>